<keyword evidence="2" id="KW-1185">Reference proteome</keyword>
<name>A0A9P6TBW5_9BASI</name>
<dbReference type="Proteomes" id="UP000886653">
    <property type="component" value="Unassembled WGS sequence"/>
</dbReference>
<evidence type="ECO:0000313" key="2">
    <source>
        <dbReference type="Proteomes" id="UP000886653"/>
    </source>
</evidence>
<dbReference type="AlphaFoldDB" id="A0A9P6TBW5"/>
<reference evidence="1" key="1">
    <citation type="submission" date="2013-11" db="EMBL/GenBank/DDBJ databases">
        <title>Genome sequence of the fusiform rust pathogen reveals effectors for host alternation and coevolution with pine.</title>
        <authorList>
            <consortium name="DOE Joint Genome Institute"/>
            <person name="Smith K."/>
            <person name="Pendleton A."/>
            <person name="Kubisiak T."/>
            <person name="Anderson C."/>
            <person name="Salamov A."/>
            <person name="Aerts A."/>
            <person name="Riley R."/>
            <person name="Clum A."/>
            <person name="Lindquist E."/>
            <person name="Ence D."/>
            <person name="Campbell M."/>
            <person name="Kronenberg Z."/>
            <person name="Feau N."/>
            <person name="Dhillon B."/>
            <person name="Hamelin R."/>
            <person name="Burleigh J."/>
            <person name="Smith J."/>
            <person name="Yandell M."/>
            <person name="Nelson C."/>
            <person name="Grigoriev I."/>
            <person name="Davis J."/>
        </authorList>
    </citation>
    <scope>NUCLEOTIDE SEQUENCE</scope>
    <source>
        <strain evidence="1">G11</strain>
    </source>
</reference>
<accession>A0A9P6TBW5</accession>
<organism evidence="1 2">
    <name type="scientific">Cronartium quercuum f. sp. fusiforme G11</name>
    <dbReference type="NCBI Taxonomy" id="708437"/>
    <lineage>
        <taxon>Eukaryota</taxon>
        <taxon>Fungi</taxon>
        <taxon>Dikarya</taxon>
        <taxon>Basidiomycota</taxon>
        <taxon>Pucciniomycotina</taxon>
        <taxon>Pucciniomycetes</taxon>
        <taxon>Pucciniales</taxon>
        <taxon>Coleosporiaceae</taxon>
        <taxon>Cronartium</taxon>
    </lineage>
</organism>
<comment type="caution">
    <text evidence="1">The sequence shown here is derived from an EMBL/GenBank/DDBJ whole genome shotgun (WGS) entry which is preliminary data.</text>
</comment>
<dbReference type="EMBL" id="MU167257">
    <property type="protein sequence ID" value="KAG0146721.1"/>
    <property type="molecule type" value="Genomic_DNA"/>
</dbReference>
<proteinExistence type="predicted"/>
<gene>
    <name evidence="1" type="ORF">CROQUDRAFT_92387</name>
</gene>
<protein>
    <submittedName>
        <fullName evidence="1">Uncharacterized protein</fullName>
    </submittedName>
</protein>
<evidence type="ECO:0000313" key="1">
    <source>
        <dbReference type="EMBL" id="KAG0146721.1"/>
    </source>
</evidence>
<sequence length="70" mass="8027">MSFRTYRRVPKDPTPGSQPILVSRICLQQSMFVHSSRKANPEIKSQRSGPFPKDQPLETKLVIFELLDKA</sequence>